<organism evidence="2 3">
    <name type="scientific">Anaerobaca lacustris</name>
    <dbReference type="NCBI Taxonomy" id="3044600"/>
    <lineage>
        <taxon>Bacteria</taxon>
        <taxon>Pseudomonadati</taxon>
        <taxon>Planctomycetota</taxon>
        <taxon>Phycisphaerae</taxon>
        <taxon>Sedimentisphaerales</taxon>
        <taxon>Anaerobacaceae</taxon>
        <taxon>Anaerobaca</taxon>
    </lineage>
</organism>
<dbReference type="PROSITE" id="PS51742">
    <property type="entry name" value="PPC"/>
    <property type="match status" value="1"/>
</dbReference>
<comment type="caution">
    <text evidence="2">The sequence shown here is derived from an EMBL/GenBank/DDBJ whole genome shotgun (WGS) entry which is preliminary data.</text>
</comment>
<proteinExistence type="predicted"/>
<dbReference type="SUPFAM" id="SSF117856">
    <property type="entry name" value="AF0104/ALDC/Ptd012-like"/>
    <property type="match status" value="1"/>
</dbReference>
<dbReference type="Pfam" id="PF03479">
    <property type="entry name" value="PCC"/>
    <property type="match status" value="1"/>
</dbReference>
<sequence>MEYSVGQTGRVIAARLFEGEDLYESIEQIATKEQVRCAAVLITGGFRKADVVVGPKQEEPKIEPDFRTFTGPGEAFGVGTIYCDDTGPKLHLHAAMGRGGQNLVGCPRGGAKTFLILEVTIVEIVGIEAGRKLDPATGWNLLRVG</sequence>
<keyword evidence="3" id="KW-1185">Reference proteome</keyword>
<dbReference type="AlphaFoldDB" id="A0AAW6U394"/>
<feature type="domain" description="PPC" evidence="1">
    <location>
        <begin position="6"/>
        <end position="145"/>
    </location>
</feature>
<gene>
    <name evidence="2" type="ORF">QJ522_18370</name>
</gene>
<dbReference type="CDD" id="cd11378">
    <property type="entry name" value="DUF296"/>
    <property type="match status" value="1"/>
</dbReference>
<dbReference type="InterPro" id="IPR005175">
    <property type="entry name" value="PPC_dom"/>
</dbReference>
<evidence type="ECO:0000259" key="1">
    <source>
        <dbReference type="PROSITE" id="PS51742"/>
    </source>
</evidence>
<protein>
    <submittedName>
        <fullName evidence="2">DUF296 domain-containing protein</fullName>
    </submittedName>
</protein>
<dbReference type="EMBL" id="JASCXX010000027">
    <property type="protein sequence ID" value="MDI6451032.1"/>
    <property type="molecule type" value="Genomic_DNA"/>
</dbReference>
<dbReference type="PANTHER" id="PTHR34988:SF1">
    <property type="entry name" value="DNA-BINDING PROTEIN"/>
    <property type="match status" value="1"/>
</dbReference>
<evidence type="ECO:0000313" key="3">
    <source>
        <dbReference type="Proteomes" id="UP001431776"/>
    </source>
</evidence>
<dbReference type="Proteomes" id="UP001431776">
    <property type="component" value="Unassembled WGS sequence"/>
</dbReference>
<dbReference type="Gene3D" id="3.30.1330.80">
    <property type="entry name" value="Hypothetical protein, similar to alpha- acetolactate decarboxylase, domain 2"/>
    <property type="match status" value="1"/>
</dbReference>
<name>A0AAW6U394_9BACT</name>
<dbReference type="PANTHER" id="PTHR34988">
    <property type="entry name" value="PROTEIN, PUTATIVE-RELATED"/>
    <property type="match status" value="1"/>
</dbReference>
<evidence type="ECO:0000313" key="2">
    <source>
        <dbReference type="EMBL" id="MDI6451032.1"/>
    </source>
</evidence>
<accession>A0AAW6U394</accession>
<dbReference type="RefSeq" id="WP_349246440.1">
    <property type="nucleotide sequence ID" value="NZ_JASCXX010000027.1"/>
</dbReference>
<reference evidence="2" key="1">
    <citation type="submission" date="2023-05" db="EMBL/GenBank/DDBJ databases">
        <title>Anaerotaeda fermentans gen. nov., sp. nov., a novel anaerobic planctomycete of the new family within the order Sedimentisphaerales isolated from Taman Peninsula, Russia.</title>
        <authorList>
            <person name="Khomyakova M.A."/>
            <person name="Merkel A.Y."/>
            <person name="Slobodkin A.I."/>
        </authorList>
    </citation>
    <scope>NUCLEOTIDE SEQUENCE</scope>
    <source>
        <strain evidence="2">M17dextr</strain>
    </source>
</reference>